<evidence type="ECO:0000256" key="4">
    <source>
        <dbReference type="ARBA" id="ARBA00029433"/>
    </source>
</evidence>
<dbReference type="InterPro" id="IPR017997">
    <property type="entry name" value="Vinculin"/>
</dbReference>
<dbReference type="WBParaSite" id="PSAMB.scaffold20654size708.g38124.t1">
    <property type="protein sequence ID" value="PSAMB.scaffold20654size708.g38124.t1"/>
    <property type="gene ID" value="PSAMB.scaffold20654size708.g38124"/>
</dbReference>
<dbReference type="GO" id="GO:0005737">
    <property type="term" value="C:cytoplasm"/>
    <property type="evidence" value="ECO:0007669"/>
    <property type="project" value="UniProtKB-SubCell"/>
</dbReference>
<keyword evidence="2" id="KW-0963">Cytoplasm</keyword>
<dbReference type="InterPro" id="IPR000633">
    <property type="entry name" value="Vinculin_CS"/>
</dbReference>
<organism evidence="5 6">
    <name type="scientific">Plectus sambesii</name>
    <dbReference type="NCBI Taxonomy" id="2011161"/>
    <lineage>
        <taxon>Eukaryota</taxon>
        <taxon>Metazoa</taxon>
        <taxon>Ecdysozoa</taxon>
        <taxon>Nematoda</taxon>
        <taxon>Chromadorea</taxon>
        <taxon>Plectida</taxon>
        <taxon>Plectina</taxon>
        <taxon>Plectoidea</taxon>
        <taxon>Plectidae</taxon>
        <taxon>Plectus</taxon>
    </lineage>
</organism>
<dbReference type="InterPro" id="IPR036723">
    <property type="entry name" value="Alpha-catenin/vinculin-like_sf"/>
</dbReference>
<comment type="subcellular location">
    <subcellularLocation>
        <location evidence="1">Cytoplasm</location>
    </subcellularLocation>
    <subcellularLocation>
        <location evidence="4">Endomembrane system</location>
        <topology evidence="4">Peripheral membrane protein</topology>
        <orientation evidence="4">Cytoplasmic side</orientation>
    </subcellularLocation>
</comment>
<reference evidence="6" key="1">
    <citation type="submission" date="2022-11" db="UniProtKB">
        <authorList>
            <consortium name="WormBaseParasite"/>
        </authorList>
    </citation>
    <scope>IDENTIFICATION</scope>
</reference>
<dbReference type="PROSITE" id="PS00664">
    <property type="entry name" value="VINCULIN_2"/>
    <property type="match status" value="1"/>
</dbReference>
<evidence type="ECO:0000313" key="6">
    <source>
        <dbReference type="WBParaSite" id="PSAMB.scaffold20654size708.g38124.t1"/>
    </source>
</evidence>
<dbReference type="AlphaFoldDB" id="A0A914VK06"/>
<keyword evidence="3" id="KW-0472">Membrane</keyword>
<protein>
    <submittedName>
        <fullName evidence="6">Vinculin</fullName>
    </submittedName>
</protein>
<keyword evidence="5" id="KW-1185">Reference proteome</keyword>
<evidence type="ECO:0000256" key="1">
    <source>
        <dbReference type="ARBA" id="ARBA00004496"/>
    </source>
</evidence>
<evidence type="ECO:0000256" key="3">
    <source>
        <dbReference type="ARBA" id="ARBA00023136"/>
    </source>
</evidence>
<name>A0A914VK06_9BILA</name>
<dbReference type="Proteomes" id="UP000887566">
    <property type="component" value="Unplaced"/>
</dbReference>
<dbReference type="GO" id="GO:0051015">
    <property type="term" value="F:actin filament binding"/>
    <property type="evidence" value="ECO:0007669"/>
    <property type="project" value="InterPro"/>
</dbReference>
<dbReference type="Gene3D" id="1.20.120.810">
    <property type="entry name" value="Vinculin, Vh2 four-helix bundle"/>
    <property type="match status" value="1"/>
</dbReference>
<dbReference type="GO" id="GO:0012505">
    <property type="term" value="C:endomembrane system"/>
    <property type="evidence" value="ECO:0007669"/>
    <property type="project" value="UniProtKB-SubCell"/>
</dbReference>
<evidence type="ECO:0000313" key="5">
    <source>
        <dbReference type="Proteomes" id="UP000887566"/>
    </source>
</evidence>
<evidence type="ECO:0000256" key="2">
    <source>
        <dbReference type="ARBA" id="ARBA00022490"/>
    </source>
</evidence>
<dbReference type="PANTHER" id="PTHR46180">
    <property type="entry name" value="VINCULIN"/>
    <property type="match status" value="1"/>
</dbReference>
<dbReference type="GO" id="GO:0007155">
    <property type="term" value="P:cell adhesion"/>
    <property type="evidence" value="ECO:0007669"/>
    <property type="project" value="InterPro"/>
</dbReference>
<dbReference type="SUPFAM" id="SSF47220">
    <property type="entry name" value="alpha-catenin/vinculin-like"/>
    <property type="match status" value="1"/>
</dbReference>
<dbReference type="GO" id="GO:0005198">
    <property type="term" value="F:structural molecule activity"/>
    <property type="evidence" value="ECO:0007669"/>
    <property type="project" value="InterPro"/>
</dbReference>
<accession>A0A914VK06</accession>
<proteinExistence type="predicted"/>
<sequence>YTVAGRLEQALRWLDNPGVDDKGLGLQAIKAVTEEGRRLANQLHGADRQKMLNL</sequence>
<dbReference type="GO" id="GO:0015629">
    <property type="term" value="C:actin cytoskeleton"/>
    <property type="evidence" value="ECO:0007669"/>
    <property type="project" value="InterPro"/>
</dbReference>